<dbReference type="InterPro" id="IPR051708">
    <property type="entry name" value="Plant_Aspart_Prot_A1"/>
</dbReference>
<dbReference type="InterPro" id="IPR021109">
    <property type="entry name" value="Peptidase_aspartic_dom_sf"/>
</dbReference>
<organism evidence="7 8">
    <name type="scientific">Riccia sorocarpa</name>
    <dbReference type="NCBI Taxonomy" id="122646"/>
    <lineage>
        <taxon>Eukaryota</taxon>
        <taxon>Viridiplantae</taxon>
        <taxon>Streptophyta</taxon>
        <taxon>Embryophyta</taxon>
        <taxon>Marchantiophyta</taxon>
        <taxon>Marchantiopsida</taxon>
        <taxon>Marchantiidae</taxon>
        <taxon>Marchantiales</taxon>
        <taxon>Ricciaceae</taxon>
        <taxon>Riccia</taxon>
    </lineage>
</organism>
<evidence type="ECO:0000256" key="4">
    <source>
        <dbReference type="PIRSR" id="PIRSR601461-1"/>
    </source>
</evidence>
<feature type="active site" evidence="4">
    <location>
        <position position="113"/>
    </location>
</feature>
<dbReference type="PROSITE" id="PS51767">
    <property type="entry name" value="PEPTIDASE_A1"/>
    <property type="match status" value="1"/>
</dbReference>
<dbReference type="Gene3D" id="2.40.70.10">
    <property type="entry name" value="Acid Proteases"/>
    <property type="match status" value="2"/>
</dbReference>
<dbReference type="Pfam" id="PF00026">
    <property type="entry name" value="Asp"/>
    <property type="match status" value="1"/>
</dbReference>
<dbReference type="PANTHER" id="PTHR47967">
    <property type="entry name" value="OS07G0603500 PROTEIN-RELATED"/>
    <property type="match status" value="1"/>
</dbReference>
<keyword evidence="5" id="KW-0732">Signal</keyword>
<accession>A0ABD3IC03</accession>
<dbReference type="InterPro" id="IPR001461">
    <property type="entry name" value="Aspartic_peptidase_A1"/>
</dbReference>
<evidence type="ECO:0000313" key="8">
    <source>
        <dbReference type="Proteomes" id="UP001633002"/>
    </source>
</evidence>
<protein>
    <recommendedName>
        <fullName evidence="6">Peptidase A1 domain-containing protein</fullName>
    </recommendedName>
</protein>
<dbReference type="EMBL" id="JBJQOH010000001">
    <property type="protein sequence ID" value="KAL3701193.1"/>
    <property type="molecule type" value="Genomic_DNA"/>
</dbReference>
<dbReference type="PANTHER" id="PTHR47967:SF124">
    <property type="entry name" value="XYLANASE INHIBITOR C-TERMINAL DOMAIN-CONTAINING PROTEIN"/>
    <property type="match status" value="1"/>
</dbReference>
<feature type="signal peptide" evidence="5">
    <location>
        <begin position="1"/>
        <end position="24"/>
    </location>
</feature>
<dbReference type="GO" id="GO:0008233">
    <property type="term" value="F:peptidase activity"/>
    <property type="evidence" value="ECO:0007669"/>
    <property type="project" value="UniProtKB-KW"/>
</dbReference>
<reference evidence="7 8" key="1">
    <citation type="submission" date="2024-09" db="EMBL/GenBank/DDBJ databases">
        <title>Chromosome-scale assembly of Riccia sorocarpa.</title>
        <authorList>
            <person name="Paukszto L."/>
        </authorList>
    </citation>
    <scope>NUCLEOTIDE SEQUENCE [LARGE SCALE GENOMIC DNA]</scope>
    <source>
        <strain evidence="7">LP-2024</strain>
        <tissue evidence="7">Aerial parts of the thallus</tissue>
    </source>
</reference>
<feature type="domain" description="Peptidase A1" evidence="6">
    <location>
        <begin position="95"/>
        <end position="456"/>
    </location>
</feature>
<feature type="active site" evidence="4">
    <location>
        <position position="322"/>
    </location>
</feature>
<proteinExistence type="inferred from homology"/>
<keyword evidence="3" id="KW-0378">Hydrolase</keyword>
<dbReference type="SUPFAM" id="SSF50630">
    <property type="entry name" value="Acid proteases"/>
    <property type="match status" value="1"/>
</dbReference>
<dbReference type="InterPro" id="IPR034161">
    <property type="entry name" value="Pepsin-like_plant"/>
</dbReference>
<evidence type="ECO:0000256" key="1">
    <source>
        <dbReference type="ARBA" id="ARBA00007447"/>
    </source>
</evidence>
<evidence type="ECO:0000259" key="6">
    <source>
        <dbReference type="PROSITE" id="PS51767"/>
    </source>
</evidence>
<keyword evidence="8" id="KW-1185">Reference proteome</keyword>
<evidence type="ECO:0000256" key="3">
    <source>
        <dbReference type="ARBA" id="ARBA00022801"/>
    </source>
</evidence>
<dbReference type="Proteomes" id="UP001633002">
    <property type="component" value="Unassembled WGS sequence"/>
</dbReference>
<gene>
    <name evidence="7" type="ORF">R1sor_019215</name>
</gene>
<evidence type="ECO:0000256" key="2">
    <source>
        <dbReference type="ARBA" id="ARBA00022670"/>
    </source>
</evidence>
<keyword evidence="2" id="KW-0645">Protease</keyword>
<dbReference type="InterPro" id="IPR033121">
    <property type="entry name" value="PEPTIDASE_A1"/>
</dbReference>
<comment type="similarity">
    <text evidence="1">Belongs to the peptidase A1 family.</text>
</comment>
<dbReference type="GO" id="GO:0006508">
    <property type="term" value="P:proteolysis"/>
    <property type="evidence" value="ECO:0007669"/>
    <property type="project" value="UniProtKB-KW"/>
</dbReference>
<sequence>MFPAYHWSVSLFEISFSLSGTTQAATVYSTESKTGRVPALKKILGADTLETSYPVYHVQHHSEHHHHIRSRKALDSTKTIVGNVIQPSVADQSGYFVKMQLGTPVQDVLLLIDTGSNLFWTQCATCNPCVPTPPDANYDPRNSTTFKTSNLTAAISYIDGTATSGNISADTLTIDSGYGNRVVFQNFPFLCATNNSSPNVANVGSGIAGLDLSSIFLAELNDRSLSTVFRYCFPNADKNPNATSFFSIGPVEKQYLPETITEMLYTPLRSDLYHIYGAESVSLNLTGISVAGQRLDIDISALNSPAFDKFVINPSFNITILDSGTTFTQLPASVLSVLQEAFRNATAASLNPALMDLEDGCAPHLCFQATVDQEFSATFPTVSYIFPRYGSRKIDEIEVVIPGDELMVRVDNQTICLPMCGLEDNASTQNVYIIGNREQRNFLIEFDYEKLTVGFQRASCAFEE</sequence>
<dbReference type="PRINTS" id="PR00792">
    <property type="entry name" value="PEPSIN"/>
</dbReference>
<name>A0ABD3IC03_9MARC</name>
<dbReference type="AlphaFoldDB" id="A0ABD3IC03"/>
<feature type="chain" id="PRO_5044746696" description="Peptidase A1 domain-containing protein" evidence="5">
    <location>
        <begin position="25"/>
        <end position="464"/>
    </location>
</feature>
<evidence type="ECO:0000256" key="5">
    <source>
        <dbReference type="SAM" id="SignalP"/>
    </source>
</evidence>
<evidence type="ECO:0000313" key="7">
    <source>
        <dbReference type="EMBL" id="KAL3701193.1"/>
    </source>
</evidence>
<comment type="caution">
    <text evidence="7">The sequence shown here is derived from an EMBL/GenBank/DDBJ whole genome shotgun (WGS) entry which is preliminary data.</text>
</comment>
<dbReference type="CDD" id="cd05476">
    <property type="entry name" value="pepsin_A_like_plant"/>
    <property type="match status" value="1"/>
</dbReference>